<dbReference type="SUPFAM" id="SSF102588">
    <property type="entry name" value="LmbE-like"/>
    <property type="match status" value="1"/>
</dbReference>
<reference evidence="3" key="1">
    <citation type="journal article" date="2019" name="Int. J. Syst. Evol. Microbiol.">
        <title>The Global Catalogue of Microorganisms (GCM) 10K type strain sequencing project: providing services to taxonomists for standard genome sequencing and annotation.</title>
        <authorList>
            <consortium name="The Broad Institute Genomics Platform"/>
            <consortium name="The Broad Institute Genome Sequencing Center for Infectious Disease"/>
            <person name="Wu L."/>
            <person name="Ma J."/>
        </authorList>
    </citation>
    <scope>NUCLEOTIDE SEQUENCE [LARGE SCALE GENOMIC DNA]</scope>
    <source>
        <strain evidence="3">CGMCC 4.7132</strain>
    </source>
</reference>
<organism evidence="2 3">
    <name type="scientific">Sphaerisporangium dianthi</name>
    <dbReference type="NCBI Taxonomy" id="1436120"/>
    <lineage>
        <taxon>Bacteria</taxon>
        <taxon>Bacillati</taxon>
        <taxon>Actinomycetota</taxon>
        <taxon>Actinomycetes</taxon>
        <taxon>Streptosporangiales</taxon>
        <taxon>Streptosporangiaceae</taxon>
        <taxon>Sphaerisporangium</taxon>
    </lineage>
</organism>
<accession>A0ABV9CSF9</accession>
<sequence length="247" mass="27005">MRTDPAAREKVLVFAPHPDDEVIACGGAIAAKAAAGAHVVIVFATDGSRSHSAVLGIDADPSPAELAVVRRKEAESAAKALGADPGEVVWLGHTDTLLSASSDAFRAQVLRLLAEHRDVTEVYLPHDVRELNADHRLTGEGVIACLAELGLAPRLRKYVVWDEDTEAAFEFTNRAAPHREPSPTERLVSVDITPWTARKLDALEEHRTQVTLYSRAQTRTVVPEPFLARLRAKRTEEFWIDEPGEDA</sequence>
<name>A0ABV9CSF9_9ACTN</name>
<dbReference type="RefSeq" id="WP_380848963.1">
    <property type="nucleotide sequence ID" value="NZ_JBHSFP010000035.1"/>
</dbReference>
<proteinExistence type="predicted"/>
<dbReference type="GO" id="GO:0016787">
    <property type="term" value="F:hydrolase activity"/>
    <property type="evidence" value="ECO:0007669"/>
    <property type="project" value="UniProtKB-KW"/>
</dbReference>
<protein>
    <submittedName>
        <fullName evidence="2">PIG-L deacetylase family protein</fullName>
        <ecNumber evidence="2">3.5.1.-</ecNumber>
    </submittedName>
</protein>
<dbReference type="Pfam" id="PF02585">
    <property type="entry name" value="PIG-L"/>
    <property type="match status" value="1"/>
</dbReference>
<dbReference type="PANTHER" id="PTHR12993">
    <property type="entry name" value="N-ACETYLGLUCOSAMINYL-PHOSPHATIDYLINOSITOL DE-N-ACETYLASE-RELATED"/>
    <property type="match status" value="1"/>
</dbReference>
<dbReference type="Proteomes" id="UP001596004">
    <property type="component" value="Unassembled WGS sequence"/>
</dbReference>
<comment type="caution">
    <text evidence="2">The sequence shown here is derived from an EMBL/GenBank/DDBJ whole genome shotgun (WGS) entry which is preliminary data.</text>
</comment>
<dbReference type="InterPro" id="IPR024078">
    <property type="entry name" value="LmbE-like_dom_sf"/>
</dbReference>
<dbReference type="EC" id="3.5.1.-" evidence="2"/>
<keyword evidence="1" id="KW-0862">Zinc</keyword>
<evidence type="ECO:0000313" key="2">
    <source>
        <dbReference type="EMBL" id="MFC4535765.1"/>
    </source>
</evidence>
<keyword evidence="3" id="KW-1185">Reference proteome</keyword>
<gene>
    <name evidence="2" type="ORF">ACFO60_33800</name>
</gene>
<dbReference type="PANTHER" id="PTHR12993:SF11">
    <property type="entry name" value="N-ACETYLGLUCOSAMINYL-PHOSPHATIDYLINOSITOL DE-N-ACETYLASE"/>
    <property type="match status" value="1"/>
</dbReference>
<dbReference type="EMBL" id="JBHSFP010000035">
    <property type="protein sequence ID" value="MFC4535765.1"/>
    <property type="molecule type" value="Genomic_DNA"/>
</dbReference>
<dbReference type="Gene3D" id="3.40.50.10320">
    <property type="entry name" value="LmbE-like"/>
    <property type="match status" value="1"/>
</dbReference>
<keyword evidence="2" id="KW-0378">Hydrolase</keyword>
<evidence type="ECO:0000256" key="1">
    <source>
        <dbReference type="ARBA" id="ARBA00022833"/>
    </source>
</evidence>
<evidence type="ECO:0000313" key="3">
    <source>
        <dbReference type="Proteomes" id="UP001596004"/>
    </source>
</evidence>
<dbReference type="InterPro" id="IPR003737">
    <property type="entry name" value="GlcNAc_PI_deacetylase-related"/>
</dbReference>